<sequence>MKNRKNPIWNIAVLLLVLFIGCNDDDEGNVLDDGTLVILTTNITETNFETIVEDVPVDTSIEIIFSHSLDTDAITSALDFASGSTTVDYEIGFSNTNSTVTLVPSTLDYETSYTLSLPEGTYGANGETLESPFSISFATAAFVPPTLTLSSDVSELEEDGQTATITATLNKVANSDVTATFVFDGTATKDDDYTVSGEESITIPQGSLSASISVTTILDGENEGNESIDVSLDNVTNADADSEGISIAIIEQLPALSLKGILALTWDGSGTNDGKAIHLVANQDIADLSLYGLGTANNGGGTDGNEFVLPAISVSAGDDILVAREIELISTYFGGCIGEFEHILQAESAINQNGDDAIELFQGDVVIETYGDIDVDGTGQSWEYTGSWAYKIDGVWTTGGLDCSIGSSTLDTSGCPYPICSEALTLQGVLALSWDGSGTNGGKALHLKANKNIPDLSIYGIGVANNGGGTDGIEFTFPAVAVEEGDDILLAREQATIAAYFGGCMDSFEHIIETESMNQNGDDAIELFNGDTVVETYGDANVDGTGVSWEYTGSWAYKLGGTWVVGGLDCAAGSTTTQGSACVYPACN</sequence>
<evidence type="ECO:0000256" key="1">
    <source>
        <dbReference type="ARBA" id="ARBA00022729"/>
    </source>
</evidence>
<reference evidence="3 5" key="1">
    <citation type="submission" date="2018-08" db="EMBL/GenBank/DDBJ databases">
        <title>Proposal of Muricauda 72 sp.nov. and Muricauda NH166 sp.nov., isolated from seawater.</title>
        <authorList>
            <person name="Cheng H."/>
            <person name="Wu Y.-H."/>
            <person name="Guo L.-L."/>
            <person name="Xu X.-W."/>
        </authorList>
    </citation>
    <scope>NUCLEOTIDE SEQUENCE [LARGE SCALE GENOMIC DNA]</scope>
    <source>
        <strain evidence="3 5">72</strain>
    </source>
</reference>
<dbReference type="OrthoDB" id="1056765at2"/>
<dbReference type="Gene3D" id="2.60.40.2030">
    <property type="match status" value="1"/>
</dbReference>
<accession>A0A3A1NF53</accession>
<proteinExistence type="predicted"/>
<reference evidence="4 6" key="2">
    <citation type="submission" date="2019-07" db="EMBL/GenBank/DDBJ databases">
        <title>Draft genome of two Muricauda strains isolated from deep sea.</title>
        <authorList>
            <person name="Sun C."/>
        </authorList>
    </citation>
    <scope>NUCLEOTIDE SEQUENCE [LARGE SCALE GENOMIC DNA]</scope>
    <source>
        <strain evidence="4 6">72</strain>
    </source>
</reference>
<dbReference type="Pfam" id="PF13205">
    <property type="entry name" value="Big_5"/>
    <property type="match status" value="1"/>
</dbReference>
<dbReference type="RefSeq" id="WP_119648180.1">
    <property type="nucleotide sequence ID" value="NZ_QXFI01000031.1"/>
</dbReference>
<comment type="caution">
    <text evidence="3">The sequence shown here is derived from an EMBL/GenBank/DDBJ whole genome shotgun (WGS) entry which is preliminary data.</text>
</comment>
<dbReference type="EMBL" id="VNWK01000031">
    <property type="protein sequence ID" value="TXJ92793.1"/>
    <property type="molecule type" value="Genomic_DNA"/>
</dbReference>
<evidence type="ECO:0000313" key="6">
    <source>
        <dbReference type="Proteomes" id="UP000321621"/>
    </source>
</evidence>
<evidence type="ECO:0000313" key="5">
    <source>
        <dbReference type="Proteomes" id="UP000266691"/>
    </source>
</evidence>
<dbReference type="EMBL" id="QXFI01000031">
    <property type="protein sequence ID" value="RIV43453.1"/>
    <property type="molecule type" value="Genomic_DNA"/>
</dbReference>
<dbReference type="SUPFAM" id="SSF141072">
    <property type="entry name" value="CalX-like"/>
    <property type="match status" value="1"/>
</dbReference>
<dbReference type="PROSITE" id="PS51257">
    <property type="entry name" value="PROKAR_LIPOPROTEIN"/>
    <property type="match status" value="1"/>
</dbReference>
<evidence type="ECO:0000313" key="4">
    <source>
        <dbReference type="EMBL" id="TXJ92793.1"/>
    </source>
</evidence>
<gene>
    <name evidence="3" type="ORF">D2V05_13625</name>
    <name evidence="4" type="ORF">FQ017_13495</name>
</gene>
<dbReference type="AlphaFoldDB" id="A0A3A1NF53"/>
<evidence type="ECO:0000313" key="3">
    <source>
        <dbReference type="EMBL" id="RIV43453.1"/>
    </source>
</evidence>
<dbReference type="InterPro" id="IPR038081">
    <property type="entry name" value="CalX-like_sf"/>
</dbReference>
<protein>
    <submittedName>
        <fullName evidence="3">Nuclease</fullName>
    </submittedName>
</protein>
<keyword evidence="6" id="KW-1185">Reference proteome</keyword>
<evidence type="ECO:0000259" key="2">
    <source>
        <dbReference type="Pfam" id="PF13205"/>
    </source>
</evidence>
<feature type="domain" description="SbsA Ig-like" evidence="2">
    <location>
        <begin position="53"/>
        <end position="139"/>
    </location>
</feature>
<dbReference type="Proteomes" id="UP000321621">
    <property type="component" value="Unassembled WGS sequence"/>
</dbReference>
<organism evidence="3 5">
    <name type="scientific">Flagellimonas pelagia</name>
    <dbReference type="NCBI Taxonomy" id="2306998"/>
    <lineage>
        <taxon>Bacteria</taxon>
        <taxon>Pseudomonadati</taxon>
        <taxon>Bacteroidota</taxon>
        <taxon>Flavobacteriia</taxon>
        <taxon>Flavobacteriales</taxon>
        <taxon>Flavobacteriaceae</taxon>
        <taxon>Flagellimonas</taxon>
    </lineage>
</organism>
<dbReference type="InterPro" id="IPR032812">
    <property type="entry name" value="SbsA_Ig"/>
</dbReference>
<keyword evidence="1" id="KW-0732">Signal</keyword>
<dbReference type="Proteomes" id="UP000266691">
    <property type="component" value="Unassembled WGS sequence"/>
</dbReference>
<name>A0A3A1NF53_9FLAO</name>